<comment type="similarity">
    <text evidence="1">Belongs to the LOR family.</text>
</comment>
<dbReference type="InterPro" id="IPR025659">
    <property type="entry name" value="Tubby-like_C"/>
</dbReference>
<dbReference type="SUPFAM" id="SSF54518">
    <property type="entry name" value="Tubby C-terminal domain-like"/>
    <property type="match status" value="1"/>
</dbReference>
<dbReference type="EMBL" id="CM031834">
    <property type="protein sequence ID" value="KAG6693246.1"/>
    <property type="molecule type" value="Genomic_DNA"/>
</dbReference>
<reference evidence="2" key="1">
    <citation type="submission" date="2020-12" db="EMBL/GenBank/DDBJ databases">
        <title>WGS assembly of Carya illinoinensis cv. Pawnee.</title>
        <authorList>
            <person name="Platts A."/>
            <person name="Shu S."/>
            <person name="Wright S."/>
            <person name="Barry K."/>
            <person name="Edger P."/>
            <person name="Pires J.C."/>
            <person name="Schmutz J."/>
        </authorList>
    </citation>
    <scope>NUCLEOTIDE SEQUENCE</scope>
    <source>
        <tissue evidence="2">Leaf</tissue>
    </source>
</reference>
<evidence type="ECO:0000256" key="1">
    <source>
        <dbReference type="ARBA" id="ARBA00005437"/>
    </source>
</evidence>
<dbReference type="Proteomes" id="UP000811609">
    <property type="component" value="Chromosome 10"/>
</dbReference>
<keyword evidence="4" id="KW-1185">Reference proteome</keyword>
<evidence type="ECO:0000313" key="4">
    <source>
        <dbReference type="Proteomes" id="UP000811609"/>
    </source>
</evidence>
<dbReference type="PANTHER" id="PTHR31087">
    <property type="match status" value="1"/>
</dbReference>
<dbReference type="InterPro" id="IPR038595">
    <property type="entry name" value="LOR_sf"/>
</dbReference>
<dbReference type="Pfam" id="PF04525">
    <property type="entry name" value="LOR"/>
    <property type="match status" value="1"/>
</dbReference>
<comment type="caution">
    <text evidence="2">The sequence shown here is derived from an EMBL/GenBank/DDBJ whole genome shotgun (WGS) entry which is preliminary data.</text>
</comment>
<gene>
    <name evidence="2" type="ORF">CIPAW_10G162400</name>
    <name evidence="3" type="ORF">I3842_10G159700</name>
</gene>
<dbReference type="Gene3D" id="2.40.160.200">
    <property type="entry name" value="LURP1-related"/>
    <property type="match status" value="1"/>
</dbReference>
<sequence>MTISGGGFVVRDNNDTIIFKVKGKLMTLRYQRVLLDAAGKPIVTLREKIMSAHDRWNVYRGESKKSSDLILTVRQSSRIQLKAKLHVFLANDTIEEVCDFMVEGSTWTKKTFVVYTGDRTNIVAKMCKKTTVRSVLIGKDHYSLTVHGNVDYAFIAALIVNILDDVTHN</sequence>
<dbReference type="InterPro" id="IPR007612">
    <property type="entry name" value="LOR"/>
</dbReference>
<evidence type="ECO:0000313" key="2">
    <source>
        <dbReference type="EMBL" id="KAG6640281.1"/>
    </source>
</evidence>
<evidence type="ECO:0000313" key="3">
    <source>
        <dbReference type="EMBL" id="KAG6693246.1"/>
    </source>
</evidence>
<name>A0A8T1PF97_CARIL</name>
<dbReference type="EMBL" id="CM031818">
    <property type="protein sequence ID" value="KAG6640281.1"/>
    <property type="molecule type" value="Genomic_DNA"/>
</dbReference>
<dbReference type="OrthoDB" id="97518at2759"/>
<protein>
    <submittedName>
        <fullName evidence="2">Uncharacterized protein</fullName>
    </submittedName>
</protein>
<reference evidence="3" key="2">
    <citation type="submission" date="2021-01" db="EMBL/GenBank/DDBJ databases">
        <authorList>
            <person name="Lovell J.T."/>
            <person name="Bentley N."/>
            <person name="Bhattarai G."/>
            <person name="Jenkins J.W."/>
            <person name="Sreedasyam A."/>
            <person name="Alarcon Y."/>
            <person name="Bock C."/>
            <person name="Boston L."/>
            <person name="Carlson J."/>
            <person name="Cervantes K."/>
            <person name="Clermont K."/>
            <person name="Krom N."/>
            <person name="Kubenka K."/>
            <person name="Mamidi S."/>
            <person name="Mattison C."/>
            <person name="Monteros M."/>
            <person name="Pisani C."/>
            <person name="Plott C."/>
            <person name="Rajasekar S."/>
            <person name="Rhein H.S."/>
            <person name="Rohla C."/>
            <person name="Song M."/>
            <person name="Hilaire R.S."/>
            <person name="Shu S."/>
            <person name="Wells L."/>
            <person name="Wang X."/>
            <person name="Webber J."/>
            <person name="Heerema R.J."/>
            <person name="Klein P."/>
            <person name="Conner P."/>
            <person name="Grauke L."/>
            <person name="Grimwood J."/>
            <person name="Schmutz J."/>
            <person name="Randall J.J."/>
        </authorList>
    </citation>
    <scope>NUCLEOTIDE SEQUENCE</scope>
    <source>
        <tissue evidence="3">Leaf</tissue>
    </source>
</reference>
<accession>A0A8T1PF97</accession>
<organism evidence="2 4">
    <name type="scientific">Carya illinoinensis</name>
    <name type="common">Pecan</name>
    <dbReference type="NCBI Taxonomy" id="32201"/>
    <lineage>
        <taxon>Eukaryota</taxon>
        <taxon>Viridiplantae</taxon>
        <taxon>Streptophyta</taxon>
        <taxon>Embryophyta</taxon>
        <taxon>Tracheophyta</taxon>
        <taxon>Spermatophyta</taxon>
        <taxon>Magnoliopsida</taxon>
        <taxon>eudicotyledons</taxon>
        <taxon>Gunneridae</taxon>
        <taxon>Pentapetalae</taxon>
        <taxon>rosids</taxon>
        <taxon>fabids</taxon>
        <taxon>Fagales</taxon>
        <taxon>Juglandaceae</taxon>
        <taxon>Carya</taxon>
    </lineage>
</organism>
<proteinExistence type="inferred from homology"/>
<dbReference type="PANTHER" id="PTHR31087:SF160">
    <property type="entry name" value="PROTEIN LURP-ONE-RELATED 1-RELATED"/>
    <property type="match status" value="1"/>
</dbReference>
<dbReference type="AlphaFoldDB" id="A0A8T1PF97"/>
<dbReference type="Proteomes" id="UP000811246">
    <property type="component" value="Chromosome 10"/>
</dbReference>